<organism evidence="1">
    <name type="scientific">marine sediment metagenome</name>
    <dbReference type="NCBI Taxonomy" id="412755"/>
    <lineage>
        <taxon>unclassified sequences</taxon>
        <taxon>metagenomes</taxon>
        <taxon>ecological metagenomes</taxon>
    </lineage>
</organism>
<gene>
    <name evidence="1" type="ORF">LCGC14_1975660</name>
</gene>
<name>A0A0F9FAG7_9ZZZZ</name>
<dbReference type="EMBL" id="LAZR01022003">
    <property type="protein sequence ID" value="KKL83349.1"/>
    <property type="molecule type" value="Genomic_DNA"/>
</dbReference>
<evidence type="ECO:0000313" key="1">
    <source>
        <dbReference type="EMBL" id="KKL83349.1"/>
    </source>
</evidence>
<comment type="caution">
    <text evidence="1">The sequence shown here is derived from an EMBL/GenBank/DDBJ whole genome shotgun (WGS) entry which is preliminary data.</text>
</comment>
<sequence length="98" mass="11418">MHEMVVDSSSEIFIGGEVWNYNKSSNDIFILKINESYAYNVTWGDLNYEEFSGMILDTNDNIFIAGSSTENLPETKYLTFINKCNIICYLFYFQNYMA</sequence>
<proteinExistence type="predicted"/>
<accession>A0A0F9FAG7</accession>
<reference evidence="1" key="1">
    <citation type="journal article" date="2015" name="Nature">
        <title>Complex archaea that bridge the gap between prokaryotes and eukaryotes.</title>
        <authorList>
            <person name="Spang A."/>
            <person name="Saw J.H."/>
            <person name="Jorgensen S.L."/>
            <person name="Zaremba-Niedzwiedzka K."/>
            <person name="Martijn J."/>
            <person name="Lind A.E."/>
            <person name="van Eijk R."/>
            <person name="Schleper C."/>
            <person name="Guy L."/>
            <person name="Ettema T.J."/>
        </authorList>
    </citation>
    <scope>NUCLEOTIDE SEQUENCE</scope>
</reference>
<protein>
    <submittedName>
        <fullName evidence="1">Uncharacterized protein</fullName>
    </submittedName>
</protein>
<dbReference type="AlphaFoldDB" id="A0A0F9FAG7"/>